<gene>
    <name evidence="2" type="ORF">KSMBR1_0872</name>
</gene>
<keyword evidence="3" id="KW-1185">Reference proteome</keyword>
<dbReference type="KEGG" id="kst:KSMBR1_0872"/>
<dbReference type="SMART" id="SM00670">
    <property type="entry name" value="PINc"/>
    <property type="match status" value="1"/>
</dbReference>
<dbReference type="InterPro" id="IPR029060">
    <property type="entry name" value="PIN-like_dom_sf"/>
</dbReference>
<dbReference type="OrthoDB" id="335825at2"/>
<proteinExistence type="predicted"/>
<evidence type="ECO:0000313" key="2">
    <source>
        <dbReference type="EMBL" id="SOH03383.1"/>
    </source>
</evidence>
<accession>A0A2C9CCS5</accession>
<dbReference type="Pfam" id="PF10130">
    <property type="entry name" value="PIN_2"/>
    <property type="match status" value="1"/>
</dbReference>
<reference evidence="3" key="1">
    <citation type="submission" date="2017-10" db="EMBL/GenBank/DDBJ databases">
        <authorList>
            <person name="Frank J."/>
        </authorList>
    </citation>
    <scope>NUCLEOTIDE SEQUENCE [LARGE SCALE GENOMIC DNA]</scope>
</reference>
<dbReference type="AlphaFoldDB" id="A0A2C9CCS5"/>
<dbReference type="RefSeq" id="WP_099324230.1">
    <property type="nucleotide sequence ID" value="NZ_LT934425.1"/>
</dbReference>
<dbReference type="Proteomes" id="UP000221734">
    <property type="component" value="Chromosome Kuenenia_stuttgartiensis_MBR1"/>
</dbReference>
<evidence type="ECO:0000313" key="3">
    <source>
        <dbReference type="Proteomes" id="UP000221734"/>
    </source>
</evidence>
<organism evidence="2 3">
    <name type="scientific">Kuenenia stuttgartiensis</name>
    <dbReference type="NCBI Taxonomy" id="174633"/>
    <lineage>
        <taxon>Bacteria</taxon>
        <taxon>Pseudomonadati</taxon>
        <taxon>Planctomycetota</taxon>
        <taxon>Candidatus Brocadiia</taxon>
        <taxon>Candidatus Brocadiales</taxon>
        <taxon>Candidatus Brocadiaceae</taxon>
        <taxon>Candidatus Kuenenia</taxon>
    </lineage>
</organism>
<dbReference type="EMBL" id="LT934425">
    <property type="protein sequence ID" value="SOH03383.1"/>
    <property type="molecule type" value="Genomic_DNA"/>
</dbReference>
<dbReference type="SUPFAM" id="SSF88723">
    <property type="entry name" value="PIN domain-like"/>
    <property type="match status" value="1"/>
</dbReference>
<sequence length="189" mass="21456">MRYKIFLDTNILISGIFFEGSESKILNMPELYLITSEDVVDELKKVTKKKLKYLGERTLEIALSEIDRALCDIEILARKKYAGELAKAKELIAHEKDIPILAAALYARVDCLLTGDSHFFTDKVKAVIKGVHSRFFVTPAMFNKTYSSVNPDRVSNPVRVVLPQLHEHLQKIGNAPLLKLEQQRISSKK</sequence>
<evidence type="ECO:0000259" key="1">
    <source>
        <dbReference type="SMART" id="SM00670"/>
    </source>
</evidence>
<protein>
    <recommendedName>
        <fullName evidence="1">PIN domain-containing protein</fullName>
    </recommendedName>
</protein>
<name>A0A2C9CCS5_KUEST</name>
<dbReference type="CDD" id="cd09854">
    <property type="entry name" value="PIN_VapC-like"/>
    <property type="match status" value="1"/>
</dbReference>
<dbReference type="InterPro" id="IPR002716">
    <property type="entry name" value="PIN_dom"/>
</dbReference>
<feature type="domain" description="PIN" evidence="1">
    <location>
        <begin position="3"/>
        <end position="121"/>
    </location>
</feature>